<evidence type="ECO:0000259" key="2">
    <source>
        <dbReference type="Pfam" id="PF18740"/>
    </source>
</evidence>
<protein>
    <submittedName>
        <fullName evidence="3">DUF3644 domain-containing protein</fullName>
    </submittedName>
</protein>
<gene>
    <name evidence="3" type="ORF">NXS11_00015</name>
</gene>
<dbReference type="InterPro" id="IPR049530">
    <property type="entry name" value="EC042_2821"/>
</dbReference>
<comment type="caution">
    <text evidence="3">The sequence shown here is derived from an EMBL/GenBank/DDBJ whole genome shotgun (WGS) entry which is preliminary data.</text>
</comment>
<evidence type="ECO:0000313" key="3">
    <source>
        <dbReference type="EMBL" id="MCS4485272.1"/>
    </source>
</evidence>
<organism evidence="3 4">
    <name type="scientific">Staphylococcus americanisciuri</name>
    <dbReference type="NCBI Taxonomy" id="2973940"/>
    <lineage>
        <taxon>Bacteria</taxon>
        <taxon>Bacillati</taxon>
        <taxon>Bacillota</taxon>
        <taxon>Bacilli</taxon>
        <taxon>Bacillales</taxon>
        <taxon>Staphylococcaceae</taxon>
        <taxon>Staphylococcus</taxon>
    </lineage>
</organism>
<dbReference type="RefSeq" id="WP_259197616.1">
    <property type="nucleotide sequence ID" value="NZ_JANUXY010000001.1"/>
</dbReference>
<reference evidence="3 4" key="1">
    <citation type="journal article" date="2023" name="Int. J. Syst. Evol. Microbiol.">
        <title>Streptococcus sciuri sp. nov., Staphylococcus marylandisciuri sp. nov. and Staphylococcus americanisciuri sp. nov., isolated from faeces of eastern grey squirrel (Sciurus carolinensis).</title>
        <authorList>
            <person name="Volokhov D.V."/>
            <person name="Zagorodnyaya T.A."/>
            <person name="Furtak V.A."/>
            <person name="Nattanmai G."/>
            <person name="Randall L."/>
            <person name="Jose S."/>
            <person name="Gao Y."/>
            <person name="Eisenberg T."/>
            <person name="Delmonte P."/>
            <person name="Blom J."/>
            <person name="Mitchell K.K."/>
        </authorList>
    </citation>
    <scope>NUCLEOTIDE SEQUENCE [LARGE SCALE GENOMIC DNA]</scope>
    <source>
        <strain evidence="3 4">GRT3</strain>
    </source>
</reference>
<dbReference type="Pfam" id="PF12358">
    <property type="entry name" value="DUF3644"/>
    <property type="match status" value="1"/>
</dbReference>
<evidence type="ECO:0000259" key="1">
    <source>
        <dbReference type="Pfam" id="PF12358"/>
    </source>
</evidence>
<dbReference type="Proteomes" id="UP001205609">
    <property type="component" value="Unassembled WGS sequence"/>
</dbReference>
<accession>A0ABT2EYB7</accession>
<dbReference type="InterPro" id="IPR022104">
    <property type="entry name" value="DUF3644"/>
</dbReference>
<keyword evidence="4" id="KW-1185">Reference proteome</keyword>
<dbReference type="EMBL" id="JANUXY010000001">
    <property type="protein sequence ID" value="MCS4485272.1"/>
    <property type="molecule type" value="Genomic_DNA"/>
</dbReference>
<sequence length="349" mass="40635">MEKENLRERLLLKCQEAFIMGLELYNKPTIKYRIEGFSFFICNAWELMLKAKLLKDGKSIYYSNNSSRTLNLSDVIKVVYTDKNQPLRINLEKIVDLRNISTHLVTEDYETVYAPFFQANILNFSEQLQRFHNIDITRKIPQNFLSLSVNMDILNNDEIRGKYSPAIAEKLITQKNDLASAQELDNSNSLVIPLQNTIIITRNPKNADFSVNVSNDSEHNAKILKELKDPNDKYTLSFNNVIKAVNKQIRAKNLPFNYYDKKDGKNNFNNYTLSLIIKFYNLKKDDKYTYHFAYVTRYSQQIVEFIIKEIKNDPNIIGNIKKDNPRVIGILSLRLPPFGDPELILLELS</sequence>
<feature type="domain" description="DUF3644" evidence="1">
    <location>
        <begin position="9"/>
        <end position="180"/>
    </location>
</feature>
<name>A0ABT2EYB7_9STAP</name>
<dbReference type="Pfam" id="PF18740">
    <property type="entry name" value="EC042_2821"/>
    <property type="match status" value="1"/>
</dbReference>
<feature type="domain" description="EC042-2821-like Restriction Endonuclease-like" evidence="2">
    <location>
        <begin position="229"/>
        <end position="321"/>
    </location>
</feature>
<evidence type="ECO:0000313" key="4">
    <source>
        <dbReference type="Proteomes" id="UP001205609"/>
    </source>
</evidence>
<proteinExistence type="predicted"/>